<sequence>MRMPNDGYVRGLVSATPPGRARAAENIAAKRPAVSASQSRSCGSWLRFDGPAGPFGPRGAGPSPCMPGVGP</sequence>
<proteinExistence type="predicted"/>
<gene>
    <name evidence="2" type="ORF">CHLRE_16g661876v5</name>
</gene>
<protein>
    <submittedName>
        <fullName evidence="2">Uncharacterized protein</fullName>
    </submittedName>
</protein>
<dbReference type="KEGG" id="cre:CHLRE_16g661876v5"/>
<feature type="region of interest" description="Disordered" evidence="1">
    <location>
        <begin position="51"/>
        <end position="71"/>
    </location>
</feature>
<dbReference type="AlphaFoldDB" id="A0A2K3CTN4"/>
<name>A0A2K3CTN4_CHLRE</name>
<dbReference type="Gramene" id="PNW71621">
    <property type="protein sequence ID" value="PNW71621"/>
    <property type="gene ID" value="CHLRE_16g661876v5"/>
</dbReference>
<dbReference type="RefSeq" id="XP_042915645.1">
    <property type="nucleotide sequence ID" value="XM_043071003.1"/>
</dbReference>
<dbReference type="GeneID" id="66056577"/>
<evidence type="ECO:0000256" key="1">
    <source>
        <dbReference type="SAM" id="MobiDB-lite"/>
    </source>
</evidence>
<feature type="region of interest" description="Disordered" evidence="1">
    <location>
        <begin position="1"/>
        <end position="20"/>
    </location>
</feature>
<dbReference type="InParanoid" id="A0A2K3CTN4"/>
<reference evidence="2 3" key="1">
    <citation type="journal article" date="2007" name="Science">
        <title>The Chlamydomonas genome reveals the evolution of key animal and plant functions.</title>
        <authorList>
            <person name="Merchant S.S."/>
            <person name="Prochnik S.E."/>
            <person name="Vallon O."/>
            <person name="Harris E.H."/>
            <person name="Karpowicz S.J."/>
            <person name="Witman G.B."/>
            <person name="Terry A."/>
            <person name="Salamov A."/>
            <person name="Fritz-Laylin L.K."/>
            <person name="Marechal-Drouard L."/>
            <person name="Marshall W.F."/>
            <person name="Qu L.H."/>
            <person name="Nelson D.R."/>
            <person name="Sanderfoot A.A."/>
            <person name="Spalding M.H."/>
            <person name="Kapitonov V.V."/>
            <person name="Ren Q."/>
            <person name="Ferris P."/>
            <person name="Lindquist E."/>
            <person name="Shapiro H."/>
            <person name="Lucas S.M."/>
            <person name="Grimwood J."/>
            <person name="Schmutz J."/>
            <person name="Cardol P."/>
            <person name="Cerutti H."/>
            <person name="Chanfreau G."/>
            <person name="Chen C.L."/>
            <person name="Cognat V."/>
            <person name="Croft M.T."/>
            <person name="Dent R."/>
            <person name="Dutcher S."/>
            <person name="Fernandez E."/>
            <person name="Fukuzawa H."/>
            <person name="Gonzalez-Ballester D."/>
            <person name="Gonzalez-Halphen D."/>
            <person name="Hallmann A."/>
            <person name="Hanikenne M."/>
            <person name="Hippler M."/>
            <person name="Inwood W."/>
            <person name="Jabbari K."/>
            <person name="Kalanon M."/>
            <person name="Kuras R."/>
            <person name="Lefebvre P.A."/>
            <person name="Lemaire S.D."/>
            <person name="Lobanov A.V."/>
            <person name="Lohr M."/>
            <person name="Manuell A."/>
            <person name="Meier I."/>
            <person name="Mets L."/>
            <person name="Mittag M."/>
            <person name="Mittelmeier T."/>
            <person name="Moroney J.V."/>
            <person name="Moseley J."/>
            <person name="Napoli C."/>
            <person name="Nedelcu A.M."/>
            <person name="Niyogi K."/>
            <person name="Novoselov S.V."/>
            <person name="Paulsen I.T."/>
            <person name="Pazour G."/>
            <person name="Purton S."/>
            <person name="Ral J.P."/>
            <person name="Riano-Pachon D.M."/>
            <person name="Riekhof W."/>
            <person name="Rymarquis L."/>
            <person name="Schroda M."/>
            <person name="Stern D."/>
            <person name="Umen J."/>
            <person name="Willows R."/>
            <person name="Wilson N."/>
            <person name="Zimmer S.L."/>
            <person name="Allmer J."/>
            <person name="Balk J."/>
            <person name="Bisova K."/>
            <person name="Chen C.J."/>
            <person name="Elias M."/>
            <person name="Gendler K."/>
            <person name="Hauser C."/>
            <person name="Lamb M.R."/>
            <person name="Ledford H."/>
            <person name="Long J.C."/>
            <person name="Minagawa J."/>
            <person name="Page M.D."/>
            <person name="Pan J."/>
            <person name="Pootakham W."/>
            <person name="Roje S."/>
            <person name="Rose A."/>
            <person name="Stahlberg E."/>
            <person name="Terauchi A.M."/>
            <person name="Yang P."/>
            <person name="Ball S."/>
            <person name="Bowler C."/>
            <person name="Dieckmann C.L."/>
            <person name="Gladyshev V.N."/>
            <person name="Green P."/>
            <person name="Jorgensen R."/>
            <person name="Mayfield S."/>
            <person name="Mueller-Roeber B."/>
            <person name="Rajamani S."/>
            <person name="Sayre R.T."/>
            <person name="Brokstein P."/>
            <person name="Dubchak I."/>
            <person name="Goodstein D."/>
            <person name="Hornick L."/>
            <person name="Huang Y.W."/>
            <person name="Jhaveri J."/>
            <person name="Luo Y."/>
            <person name="Martinez D."/>
            <person name="Ngau W.C."/>
            <person name="Otillar B."/>
            <person name="Poliakov A."/>
            <person name="Porter A."/>
            <person name="Szajkowski L."/>
            <person name="Werner G."/>
            <person name="Zhou K."/>
            <person name="Grigoriev I.V."/>
            <person name="Rokhsar D.S."/>
            <person name="Grossman A.R."/>
        </authorList>
    </citation>
    <scope>NUCLEOTIDE SEQUENCE [LARGE SCALE GENOMIC DNA]</scope>
    <source>
        <strain evidence="3">CC-503</strain>
    </source>
</reference>
<keyword evidence="3" id="KW-1185">Reference proteome</keyword>
<organism evidence="2 3">
    <name type="scientific">Chlamydomonas reinhardtii</name>
    <name type="common">Chlamydomonas smithii</name>
    <dbReference type="NCBI Taxonomy" id="3055"/>
    <lineage>
        <taxon>Eukaryota</taxon>
        <taxon>Viridiplantae</taxon>
        <taxon>Chlorophyta</taxon>
        <taxon>core chlorophytes</taxon>
        <taxon>Chlorophyceae</taxon>
        <taxon>CS clade</taxon>
        <taxon>Chlamydomonadales</taxon>
        <taxon>Chlamydomonadaceae</taxon>
        <taxon>Chlamydomonas</taxon>
    </lineage>
</organism>
<dbReference type="Proteomes" id="UP000006906">
    <property type="component" value="Chromosome 16"/>
</dbReference>
<dbReference type="EMBL" id="CM008977">
    <property type="protein sequence ID" value="PNW71621.1"/>
    <property type="molecule type" value="Genomic_DNA"/>
</dbReference>
<evidence type="ECO:0000313" key="3">
    <source>
        <dbReference type="Proteomes" id="UP000006906"/>
    </source>
</evidence>
<feature type="compositionally biased region" description="Low complexity" evidence="1">
    <location>
        <begin position="51"/>
        <end position="63"/>
    </location>
</feature>
<accession>A0A2K3CTN4</accession>
<evidence type="ECO:0000313" key="2">
    <source>
        <dbReference type="EMBL" id="PNW71621.1"/>
    </source>
</evidence>